<proteinExistence type="inferred from homology"/>
<dbReference type="Gene3D" id="3.40.47.10">
    <property type="match status" value="1"/>
</dbReference>
<dbReference type="InterPro" id="IPR020841">
    <property type="entry name" value="PKS_Beta-ketoAc_synthase_dom"/>
</dbReference>
<dbReference type="SMART" id="SM00825">
    <property type="entry name" value="PKS_KS"/>
    <property type="match status" value="1"/>
</dbReference>
<keyword evidence="2" id="KW-0808">Transferase</keyword>
<feature type="domain" description="Ketosynthase family 3 (KS3)" evidence="3">
    <location>
        <begin position="1"/>
        <end position="388"/>
    </location>
</feature>
<evidence type="ECO:0000256" key="1">
    <source>
        <dbReference type="ARBA" id="ARBA00008467"/>
    </source>
</evidence>
<accession>A0A644UMA5</accession>
<organism evidence="4">
    <name type="scientific">bioreactor metagenome</name>
    <dbReference type="NCBI Taxonomy" id="1076179"/>
    <lineage>
        <taxon>unclassified sequences</taxon>
        <taxon>metagenomes</taxon>
        <taxon>ecological metagenomes</taxon>
    </lineage>
</organism>
<dbReference type="GO" id="GO:0006633">
    <property type="term" value="P:fatty acid biosynthetic process"/>
    <property type="evidence" value="ECO:0007669"/>
    <property type="project" value="TreeGrafter"/>
</dbReference>
<dbReference type="GO" id="GO:0004315">
    <property type="term" value="F:3-oxoacyl-[acyl-carrier-protein] synthase activity"/>
    <property type="evidence" value="ECO:0007669"/>
    <property type="project" value="TreeGrafter"/>
</dbReference>
<dbReference type="SUPFAM" id="SSF53901">
    <property type="entry name" value="Thiolase-like"/>
    <property type="match status" value="3"/>
</dbReference>
<evidence type="ECO:0000256" key="2">
    <source>
        <dbReference type="ARBA" id="ARBA00022679"/>
    </source>
</evidence>
<sequence>MDKGRVKNRAYIVSDSILSPLGLGTDENMRRVSLYQSGVTEIDDKSLYSSPFMAARITDDSNALNVDGIPDDATILEKRVIAAVYNASSLLSSVKGDEILPRSQLIFATTKGNIDVISGIEEDLDQRAFLGYSANRIAGWLGMEREPIVISSACISGVNAIIEGSRLIENNLSDNVVVVGADLLTRFVISGFESFKSVSSKLCRPYDINRDGLNLGEAVGVVILSSDRGLCRDSDPVIVEGGAITNDANHLSAPSRSGDGLGTAMIRAMEDACVSPENISFINAHGTSTLYNDEMESKAVHFASLQDVPVQSLKPFFGHTLGASGVVEAIASAWQIRNSLLFGTLGFSEPGVPMELRLTAHHKELPLYRCVKSASGFGGCNAAIVMALESSSVNKYRSGASGWREIAAFELSGNSDFDNVIREKYKELDMKDIKFFKMDGMSRLGVIGAASLLRIAGDLSETDPFNIGFMLSNNSSSLETDIKHQKLIDQGGDLAASPAVFVYTLPNIVIGEISIRNKFKGENLFFVSNNMREESLFDYQLKLAESSRLEMVVCGWCEYLRGSYDLSFKLFKREIYGK</sequence>
<comment type="similarity">
    <text evidence="1">Belongs to the thiolase-like superfamily. Beta-ketoacyl-ACP synthases family.</text>
</comment>
<gene>
    <name evidence="4" type="ORF">SDC9_25779</name>
</gene>
<dbReference type="GO" id="GO:0005829">
    <property type="term" value="C:cytosol"/>
    <property type="evidence" value="ECO:0007669"/>
    <property type="project" value="TreeGrafter"/>
</dbReference>
<evidence type="ECO:0000259" key="3">
    <source>
        <dbReference type="PROSITE" id="PS52004"/>
    </source>
</evidence>
<name>A0A644UMA5_9ZZZZ</name>
<comment type="caution">
    <text evidence="4">The sequence shown here is derived from an EMBL/GenBank/DDBJ whole genome shotgun (WGS) entry which is preliminary data.</text>
</comment>
<evidence type="ECO:0000313" key="4">
    <source>
        <dbReference type="EMBL" id="MPL79892.1"/>
    </source>
</evidence>
<dbReference type="InterPro" id="IPR000794">
    <property type="entry name" value="Beta-ketoacyl_synthase"/>
</dbReference>
<protein>
    <recommendedName>
        <fullName evidence="3">Ketosynthase family 3 (KS3) domain-containing protein</fullName>
    </recommendedName>
</protein>
<dbReference type="AlphaFoldDB" id="A0A644UMA5"/>
<dbReference type="InterPro" id="IPR014031">
    <property type="entry name" value="Ketoacyl_synth_C"/>
</dbReference>
<reference evidence="4" key="1">
    <citation type="submission" date="2019-08" db="EMBL/GenBank/DDBJ databases">
        <authorList>
            <person name="Kucharzyk K."/>
            <person name="Murdoch R.W."/>
            <person name="Higgins S."/>
            <person name="Loffler F."/>
        </authorList>
    </citation>
    <scope>NUCLEOTIDE SEQUENCE</scope>
</reference>
<dbReference type="EMBL" id="VSSQ01000131">
    <property type="protein sequence ID" value="MPL79892.1"/>
    <property type="molecule type" value="Genomic_DNA"/>
</dbReference>
<dbReference type="Pfam" id="PF00109">
    <property type="entry name" value="ketoacyl-synt"/>
    <property type="match status" value="1"/>
</dbReference>
<dbReference type="Pfam" id="PF02801">
    <property type="entry name" value="Ketoacyl-synt_C"/>
    <property type="match status" value="1"/>
</dbReference>
<dbReference type="InterPro" id="IPR014030">
    <property type="entry name" value="Ketoacyl_synth_N"/>
</dbReference>
<dbReference type="PROSITE" id="PS52004">
    <property type="entry name" value="KS3_2"/>
    <property type="match status" value="1"/>
</dbReference>
<dbReference type="PANTHER" id="PTHR11712:SF320">
    <property type="entry name" value="BETA-KETOACYL SYNTHASE"/>
    <property type="match status" value="1"/>
</dbReference>
<dbReference type="InterPro" id="IPR016039">
    <property type="entry name" value="Thiolase-like"/>
</dbReference>
<dbReference type="PANTHER" id="PTHR11712">
    <property type="entry name" value="POLYKETIDE SYNTHASE-RELATED"/>
    <property type="match status" value="1"/>
</dbReference>